<dbReference type="InterPro" id="IPR017932">
    <property type="entry name" value="GATase_2_dom"/>
</dbReference>
<keyword evidence="4" id="KW-0061">Asparagine biosynthesis</keyword>
<keyword evidence="8" id="KW-1185">Reference proteome</keyword>
<dbReference type="EC" id="6.3.5.4" evidence="3"/>
<name>A0A1G6MZI3_9BACL</name>
<dbReference type="SUPFAM" id="SSF56235">
    <property type="entry name" value="N-terminal nucleophile aminohydrolases (Ntn hydrolases)"/>
    <property type="match status" value="1"/>
</dbReference>
<comment type="catalytic activity">
    <reaction evidence="5">
        <text>L-aspartate + L-glutamine + ATP + H2O = L-asparagine + L-glutamate + AMP + diphosphate + H(+)</text>
        <dbReference type="Rhea" id="RHEA:12228"/>
        <dbReference type="ChEBI" id="CHEBI:15377"/>
        <dbReference type="ChEBI" id="CHEBI:15378"/>
        <dbReference type="ChEBI" id="CHEBI:29985"/>
        <dbReference type="ChEBI" id="CHEBI:29991"/>
        <dbReference type="ChEBI" id="CHEBI:30616"/>
        <dbReference type="ChEBI" id="CHEBI:33019"/>
        <dbReference type="ChEBI" id="CHEBI:58048"/>
        <dbReference type="ChEBI" id="CHEBI:58359"/>
        <dbReference type="ChEBI" id="CHEBI:456215"/>
        <dbReference type="EC" id="6.3.5.4"/>
    </reaction>
</comment>
<dbReference type="CDD" id="cd00712">
    <property type="entry name" value="AsnB"/>
    <property type="match status" value="1"/>
</dbReference>
<evidence type="ECO:0000256" key="2">
    <source>
        <dbReference type="ARBA" id="ARBA00005752"/>
    </source>
</evidence>
<organism evidence="7 8">
    <name type="scientific">Melghirimyces thermohalophilus</name>
    <dbReference type="NCBI Taxonomy" id="1236220"/>
    <lineage>
        <taxon>Bacteria</taxon>
        <taxon>Bacillati</taxon>
        <taxon>Bacillota</taxon>
        <taxon>Bacilli</taxon>
        <taxon>Bacillales</taxon>
        <taxon>Thermoactinomycetaceae</taxon>
        <taxon>Melghirimyces</taxon>
    </lineage>
</organism>
<evidence type="ECO:0000313" key="7">
    <source>
        <dbReference type="EMBL" id="SDC60295.1"/>
    </source>
</evidence>
<protein>
    <recommendedName>
        <fullName evidence="3">asparagine synthase (glutamine-hydrolyzing)</fullName>
        <ecNumber evidence="3">6.3.5.4</ecNumber>
    </recommendedName>
</protein>
<dbReference type="InterPro" id="IPR029055">
    <property type="entry name" value="Ntn_hydrolases_N"/>
</dbReference>
<dbReference type="EMBL" id="FMZA01000011">
    <property type="protein sequence ID" value="SDC60295.1"/>
    <property type="molecule type" value="Genomic_DNA"/>
</dbReference>
<dbReference type="InterPro" id="IPR033738">
    <property type="entry name" value="AsnB_N"/>
</dbReference>
<dbReference type="InterPro" id="IPR006426">
    <property type="entry name" value="Asn_synth_AEB"/>
</dbReference>
<evidence type="ECO:0000313" key="8">
    <source>
        <dbReference type="Proteomes" id="UP000199387"/>
    </source>
</evidence>
<feature type="domain" description="Glutamine amidotransferase type-2" evidence="6">
    <location>
        <begin position="2"/>
        <end position="216"/>
    </location>
</feature>
<accession>A0A1G6MZI3</accession>
<reference evidence="7 8" key="1">
    <citation type="submission" date="2016-10" db="EMBL/GenBank/DDBJ databases">
        <authorList>
            <person name="de Groot N.N."/>
        </authorList>
    </citation>
    <scope>NUCLEOTIDE SEQUENCE [LARGE SCALE GENOMIC DNA]</scope>
    <source>
        <strain evidence="7 8">DSM 45514</strain>
    </source>
</reference>
<dbReference type="GO" id="GO:0004066">
    <property type="term" value="F:asparagine synthase (glutamine-hydrolyzing) activity"/>
    <property type="evidence" value="ECO:0007669"/>
    <property type="project" value="UniProtKB-EC"/>
</dbReference>
<gene>
    <name evidence="7" type="ORF">SAMN04488112_11139</name>
</gene>
<proteinExistence type="inferred from homology"/>
<dbReference type="GO" id="GO:0006529">
    <property type="term" value="P:asparagine biosynthetic process"/>
    <property type="evidence" value="ECO:0007669"/>
    <property type="project" value="UniProtKB-KW"/>
</dbReference>
<dbReference type="Proteomes" id="UP000199387">
    <property type="component" value="Unassembled WGS sequence"/>
</dbReference>
<dbReference type="STRING" id="1236220.SAMN04488112_11139"/>
<comment type="similarity">
    <text evidence="2">Belongs to the asparagine synthetase family.</text>
</comment>
<sequence>MSGIVGWIDWEQDLSTQEEILYEMTQTIQHRGPDAEGFWFSPRAALGHRRLIVTDPEGGRQPMVKQYGDRRYVLTFNGEIYNDSELRKELQERGHTFKTDSDTEVLLHTYLEWEEDCVQHLNGMFAFGIWDEAKQKLFLARDHMGIKPLFYVERGNTLLFASEIKAILAHPAIQPELDAQGLGENFGNGPMRTPGVGVFKGIQELRAGHSITITREGKRVTRYWKLESKPHTDDLDTTAALFASFWRIPSAGNSVPTCLW</sequence>
<dbReference type="InterPro" id="IPR051786">
    <property type="entry name" value="ASN_synthetase/amidase"/>
</dbReference>
<evidence type="ECO:0000256" key="1">
    <source>
        <dbReference type="ARBA" id="ARBA00005187"/>
    </source>
</evidence>
<comment type="pathway">
    <text evidence="1">Amino-acid biosynthesis; L-asparagine biosynthesis; L-asparagine from L-aspartate (L-Gln route): step 1/1.</text>
</comment>
<evidence type="ECO:0000259" key="6">
    <source>
        <dbReference type="PROSITE" id="PS51278"/>
    </source>
</evidence>
<keyword evidence="4" id="KW-0028">Amino-acid biosynthesis</keyword>
<dbReference type="PANTHER" id="PTHR43284:SF1">
    <property type="entry name" value="ASPARAGINE SYNTHETASE"/>
    <property type="match status" value="1"/>
</dbReference>
<dbReference type="PROSITE" id="PS51278">
    <property type="entry name" value="GATASE_TYPE_2"/>
    <property type="match status" value="1"/>
</dbReference>
<evidence type="ECO:0000256" key="4">
    <source>
        <dbReference type="ARBA" id="ARBA00022888"/>
    </source>
</evidence>
<dbReference type="AlphaFoldDB" id="A0A1G6MZI3"/>
<dbReference type="Pfam" id="PF13537">
    <property type="entry name" value="GATase_7"/>
    <property type="match status" value="1"/>
</dbReference>
<evidence type="ECO:0000256" key="3">
    <source>
        <dbReference type="ARBA" id="ARBA00012737"/>
    </source>
</evidence>
<evidence type="ECO:0000256" key="5">
    <source>
        <dbReference type="ARBA" id="ARBA00048741"/>
    </source>
</evidence>
<dbReference type="PANTHER" id="PTHR43284">
    <property type="entry name" value="ASPARAGINE SYNTHETASE (GLUTAMINE-HYDROLYZING)"/>
    <property type="match status" value="1"/>
</dbReference>
<dbReference type="NCBIfam" id="TIGR01536">
    <property type="entry name" value="asn_synth_AEB"/>
    <property type="match status" value="1"/>
</dbReference>
<dbReference type="Gene3D" id="3.60.20.10">
    <property type="entry name" value="Glutamine Phosphoribosylpyrophosphate, subunit 1, domain 1"/>
    <property type="match status" value="1"/>
</dbReference>